<accession>A0ABV9JEJ2</accession>
<keyword evidence="4" id="KW-1185">Reference proteome</keyword>
<evidence type="ECO:0000313" key="4">
    <source>
        <dbReference type="Proteomes" id="UP001595987"/>
    </source>
</evidence>
<feature type="domain" description="DUF5648" evidence="2">
    <location>
        <begin position="27"/>
        <end position="57"/>
    </location>
</feature>
<dbReference type="RefSeq" id="WP_379862559.1">
    <property type="nucleotide sequence ID" value="NZ_JBHSGD010000005.1"/>
</dbReference>
<dbReference type="Proteomes" id="UP001595987">
    <property type="component" value="Unassembled WGS sequence"/>
</dbReference>
<name>A0ABV9JEJ2_9LACT</name>
<dbReference type="InterPro" id="IPR043708">
    <property type="entry name" value="DUF5648"/>
</dbReference>
<evidence type="ECO:0000256" key="1">
    <source>
        <dbReference type="SAM" id="SignalP"/>
    </source>
</evidence>
<comment type="caution">
    <text evidence="3">The sequence shown here is derived from an EMBL/GenBank/DDBJ whole genome shotgun (WGS) entry which is preliminary data.</text>
</comment>
<sequence>MKTHYGIALLTAAALVAVGGTVANTHASAATANLPIYRIYNHNTGEYFYTDSLAEKKCRCKSWLDLSRYRLECTKNRLCRLSRVQS</sequence>
<dbReference type="EMBL" id="JBHSGD010000005">
    <property type="protein sequence ID" value="MFC4652762.1"/>
    <property type="molecule type" value="Genomic_DNA"/>
</dbReference>
<evidence type="ECO:0000259" key="2">
    <source>
        <dbReference type="Pfam" id="PF18885"/>
    </source>
</evidence>
<feature type="signal peptide" evidence="1">
    <location>
        <begin position="1"/>
        <end position="23"/>
    </location>
</feature>
<protein>
    <recommendedName>
        <fullName evidence="2">DUF5648 domain-containing protein</fullName>
    </recommendedName>
</protein>
<keyword evidence="1" id="KW-0732">Signal</keyword>
<gene>
    <name evidence="3" type="ORF">ACFO26_07550</name>
</gene>
<feature type="chain" id="PRO_5046438668" description="DUF5648 domain-containing protein" evidence="1">
    <location>
        <begin position="24"/>
        <end position="86"/>
    </location>
</feature>
<organism evidence="3 4">
    <name type="scientific">Lactococcus nasutitermitis</name>
    <dbReference type="NCBI Taxonomy" id="1652957"/>
    <lineage>
        <taxon>Bacteria</taxon>
        <taxon>Bacillati</taxon>
        <taxon>Bacillota</taxon>
        <taxon>Bacilli</taxon>
        <taxon>Lactobacillales</taxon>
        <taxon>Streptococcaceae</taxon>
        <taxon>Lactococcus</taxon>
    </lineage>
</organism>
<evidence type="ECO:0000313" key="3">
    <source>
        <dbReference type="EMBL" id="MFC4652762.1"/>
    </source>
</evidence>
<reference evidence="4" key="1">
    <citation type="journal article" date="2019" name="Int. J. Syst. Evol. Microbiol.">
        <title>The Global Catalogue of Microorganisms (GCM) 10K type strain sequencing project: providing services to taxonomists for standard genome sequencing and annotation.</title>
        <authorList>
            <consortium name="The Broad Institute Genomics Platform"/>
            <consortium name="The Broad Institute Genome Sequencing Center for Infectious Disease"/>
            <person name="Wu L."/>
            <person name="Ma J."/>
        </authorList>
    </citation>
    <scope>NUCLEOTIDE SEQUENCE [LARGE SCALE GENOMIC DNA]</scope>
    <source>
        <strain evidence="4">CCUG 63287</strain>
    </source>
</reference>
<proteinExistence type="predicted"/>
<dbReference type="Pfam" id="PF18885">
    <property type="entry name" value="DUF5648"/>
    <property type="match status" value="1"/>
</dbReference>